<protein>
    <submittedName>
        <fullName evidence="2">Uncharacterized protein</fullName>
    </submittedName>
</protein>
<dbReference type="EMBL" id="KL670580">
    <property type="protein sequence ID" value="KFW79560.1"/>
    <property type="molecule type" value="Genomic_DNA"/>
</dbReference>
<dbReference type="Proteomes" id="UP000053258">
    <property type="component" value="Unassembled WGS sequence"/>
</dbReference>
<evidence type="ECO:0000256" key="1">
    <source>
        <dbReference type="SAM" id="MobiDB-lite"/>
    </source>
</evidence>
<organism evidence="2 3">
    <name type="scientific">Manacus vitellinus</name>
    <name type="common">golden-collared manakin</name>
    <dbReference type="NCBI Taxonomy" id="328815"/>
    <lineage>
        <taxon>Eukaryota</taxon>
        <taxon>Metazoa</taxon>
        <taxon>Chordata</taxon>
        <taxon>Craniata</taxon>
        <taxon>Vertebrata</taxon>
        <taxon>Euteleostomi</taxon>
        <taxon>Archelosauria</taxon>
        <taxon>Archosauria</taxon>
        <taxon>Dinosauria</taxon>
        <taxon>Saurischia</taxon>
        <taxon>Theropoda</taxon>
        <taxon>Coelurosauria</taxon>
        <taxon>Aves</taxon>
        <taxon>Neognathae</taxon>
        <taxon>Neoaves</taxon>
        <taxon>Telluraves</taxon>
        <taxon>Australaves</taxon>
        <taxon>Passeriformes</taxon>
        <taxon>Pipridae</taxon>
        <taxon>Manacus</taxon>
    </lineage>
</organism>
<accession>A0A093PZC9</accession>
<gene>
    <name evidence="2" type="ORF">N305_05432</name>
</gene>
<reference evidence="2 3" key="1">
    <citation type="submission" date="2014-06" db="EMBL/GenBank/DDBJ databases">
        <title>Genome evolution of avian class.</title>
        <authorList>
            <person name="Zhang G."/>
            <person name="Li C."/>
        </authorList>
    </citation>
    <scope>NUCLEOTIDE SEQUENCE [LARGE SCALE GENOMIC DNA]</scope>
    <source>
        <strain evidence="2">BGI_N305</strain>
    </source>
</reference>
<feature type="region of interest" description="Disordered" evidence="1">
    <location>
        <begin position="88"/>
        <end position="113"/>
    </location>
</feature>
<sequence length="113" mass="12169">MIPPMMSPTKINKQLSGTTEGSLFYTLTYLGQGCQHDPEGDLEGHLDMLIIQGEECVLRGLIPRGLLGCPADVLQGHVLQQRLLQGSHPRGLEKAGEQGPSQDSGCSLLLHLP</sequence>
<dbReference type="AlphaFoldDB" id="A0A093PZC9"/>
<evidence type="ECO:0000313" key="3">
    <source>
        <dbReference type="Proteomes" id="UP000053258"/>
    </source>
</evidence>
<proteinExistence type="predicted"/>
<dbReference type="OrthoDB" id="10632979at2759"/>
<evidence type="ECO:0000313" key="2">
    <source>
        <dbReference type="EMBL" id="KFW79560.1"/>
    </source>
</evidence>
<keyword evidence="3" id="KW-1185">Reference proteome</keyword>
<feature type="non-terminal residue" evidence="2">
    <location>
        <position position="113"/>
    </location>
</feature>
<name>A0A093PZC9_9PASS</name>